<organism evidence="12 13">
    <name type="scientific">Ditylenchus dipsaci</name>
    <dbReference type="NCBI Taxonomy" id="166011"/>
    <lineage>
        <taxon>Eukaryota</taxon>
        <taxon>Metazoa</taxon>
        <taxon>Ecdysozoa</taxon>
        <taxon>Nematoda</taxon>
        <taxon>Chromadorea</taxon>
        <taxon>Rhabditida</taxon>
        <taxon>Tylenchina</taxon>
        <taxon>Tylenchomorpha</taxon>
        <taxon>Sphaerularioidea</taxon>
        <taxon>Anguinidae</taxon>
        <taxon>Anguininae</taxon>
        <taxon>Ditylenchus</taxon>
    </lineage>
</organism>
<keyword evidence="7" id="KW-0443">Lipid metabolism</keyword>
<feature type="transmembrane region" description="Helical" evidence="9">
    <location>
        <begin position="237"/>
        <end position="258"/>
    </location>
</feature>
<dbReference type="Proteomes" id="UP000887574">
    <property type="component" value="Unplaced"/>
</dbReference>
<dbReference type="GO" id="GO:0046513">
    <property type="term" value="P:ceramide biosynthetic process"/>
    <property type="evidence" value="ECO:0007669"/>
    <property type="project" value="TreeGrafter"/>
</dbReference>
<reference evidence="13" key="1">
    <citation type="submission" date="2022-11" db="UniProtKB">
        <authorList>
            <consortium name="WormBaseParasite"/>
        </authorList>
    </citation>
    <scope>IDENTIFICATION</scope>
</reference>
<keyword evidence="12" id="KW-1185">Reference proteome</keyword>
<evidence type="ECO:0000256" key="10">
    <source>
        <dbReference type="SAM" id="SignalP"/>
    </source>
</evidence>
<dbReference type="AlphaFoldDB" id="A0A915E3E0"/>
<keyword evidence="6 9" id="KW-1133">Transmembrane helix</keyword>
<evidence type="ECO:0000256" key="7">
    <source>
        <dbReference type="ARBA" id="ARBA00023098"/>
    </source>
</evidence>
<evidence type="ECO:0000256" key="8">
    <source>
        <dbReference type="ARBA" id="ARBA00023136"/>
    </source>
</evidence>
<dbReference type="WBParaSite" id="jg26284.2">
    <property type="protein sequence ID" value="jg26284.2"/>
    <property type="gene ID" value="jg26284"/>
</dbReference>
<evidence type="ECO:0000256" key="9">
    <source>
        <dbReference type="SAM" id="Phobius"/>
    </source>
</evidence>
<feature type="signal peptide" evidence="10">
    <location>
        <begin position="1"/>
        <end position="20"/>
    </location>
</feature>
<evidence type="ECO:0000256" key="5">
    <source>
        <dbReference type="ARBA" id="ARBA00022919"/>
    </source>
</evidence>
<evidence type="ECO:0000256" key="6">
    <source>
        <dbReference type="ARBA" id="ARBA00022989"/>
    </source>
</evidence>
<proteinExistence type="inferred from homology"/>
<dbReference type="Pfam" id="PF14360">
    <property type="entry name" value="PAP2_C"/>
    <property type="match status" value="2"/>
</dbReference>
<feature type="transmembrane region" description="Helical" evidence="9">
    <location>
        <begin position="281"/>
        <end position="306"/>
    </location>
</feature>
<feature type="domain" description="Sphingomyelin synthase-like" evidence="11">
    <location>
        <begin position="61"/>
        <end position="134"/>
    </location>
</feature>
<evidence type="ECO:0000313" key="12">
    <source>
        <dbReference type="Proteomes" id="UP000887574"/>
    </source>
</evidence>
<comment type="similarity">
    <text evidence="2">Belongs to the sphingomyelin synthase family.</text>
</comment>
<dbReference type="InterPro" id="IPR045221">
    <property type="entry name" value="Sphingomyelin_synth-like"/>
</dbReference>
<comment type="subcellular location">
    <subcellularLocation>
        <location evidence="1">Membrane</location>
        <topology evidence="1">Multi-pass membrane protein</topology>
    </subcellularLocation>
</comment>
<protein>
    <submittedName>
        <fullName evidence="13">Sphingomyelin synthase-like domain-containing protein</fullName>
    </submittedName>
</protein>
<dbReference type="GO" id="GO:0000139">
    <property type="term" value="C:Golgi membrane"/>
    <property type="evidence" value="ECO:0007669"/>
    <property type="project" value="TreeGrafter"/>
</dbReference>
<evidence type="ECO:0000256" key="3">
    <source>
        <dbReference type="ARBA" id="ARBA00022679"/>
    </source>
</evidence>
<keyword evidence="3" id="KW-0808">Transferase</keyword>
<feature type="domain" description="Sphingomyelin synthase-like" evidence="11">
    <location>
        <begin position="372"/>
        <end position="425"/>
    </location>
</feature>
<dbReference type="GO" id="GO:0005789">
    <property type="term" value="C:endoplasmic reticulum membrane"/>
    <property type="evidence" value="ECO:0007669"/>
    <property type="project" value="TreeGrafter"/>
</dbReference>
<dbReference type="GO" id="GO:0005886">
    <property type="term" value="C:plasma membrane"/>
    <property type="evidence" value="ECO:0007669"/>
    <property type="project" value="TreeGrafter"/>
</dbReference>
<keyword evidence="8 9" id="KW-0472">Membrane</keyword>
<keyword evidence="5" id="KW-0746">Sphingolipid metabolism</keyword>
<dbReference type="PANTHER" id="PTHR21290:SF25">
    <property type="entry name" value="SPHINGOMYELIN SYNTHASE-RELATED PROTEIN 1"/>
    <property type="match status" value="1"/>
</dbReference>
<dbReference type="GO" id="GO:0033188">
    <property type="term" value="F:sphingomyelin synthase activity"/>
    <property type="evidence" value="ECO:0007669"/>
    <property type="project" value="TreeGrafter"/>
</dbReference>
<dbReference type="PANTHER" id="PTHR21290">
    <property type="entry name" value="SPHINGOMYELIN SYNTHETASE"/>
    <property type="match status" value="1"/>
</dbReference>
<evidence type="ECO:0000256" key="4">
    <source>
        <dbReference type="ARBA" id="ARBA00022692"/>
    </source>
</evidence>
<keyword evidence="4 9" id="KW-0812">Transmembrane</keyword>
<accession>A0A915E3E0</accession>
<sequence length="500" mass="57339">MFSLFGSVFLLRSFTMLVTSLSVPRAYSNCQILKNRTFKNQLIQAFHIWINLGMSIQGIRTCGDYMFSGHVATLTMLNFCITEYTPSSWKFVHVISWALNLSGIYFILAGHEHYSVDVFLAFFISSRMFLSYHTHAYNHPRLAKTDWRVRVWYPLSWIFEAGSTGKKAGRIQIKVSENDSDTRTVIDSHSVVRVVGSSNIIDGANGNYRMKITILNKDELIRRVESPDTRAKSLFKLGVSFVYCQLIVLITSMVMVVVDTRVPDMKQYPPLPDLVLSNLPLIPWAFELCELIIISMALFLLTVIVFHKHRVIIMRRMFALGVQLVTSLSVPGIHFECQAGRYDTLSEQFKHAIDIWLHMGMSIQGVRTCGDYIEYTPSDWHMVHTTGWVLNCFGIFFILAGHEHYSIDVFMAFYIASRMFLYYHTNAYNLWNLTNTDWRVRVWFPLGWFFEAGGLGKVENEFDLPWEGSLSDVDSIVVEGVIDLPEVLNPNDSKGTKTVL</sequence>
<evidence type="ECO:0000256" key="2">
    <source>
        <dbReference type="ARBA" id="ARBA00005441"/>
    </source>
</evidence>
<dbReference type="InterPro" id="IPR025749">
    <property type="entry name" value="Sphingomyelin_synth-like_dom"/>
</dbReference>
<evidence type="ECO:0000313" key="13">
    <source>
        <dbReference type="WBParaSite" id="jg26284.2"/>
    </source>
</evidence>
<dbReference type="GO" id="GO:0047493">
    <property type="term" value="F:ceramide cholinephosphotransferase activity"/>
    <property type="evidence" value="ECO:0007669"/>
    <property type="project" value="TreeGrafter"/>
</dbReference>
<keyword evidence="10" id="KW-0732">Signal</keyword>
<name>A0A915E3E0_9BILA</name>
<evidence type="ECO:0000259" key="11">
    <source>
        <dbReference type="Pfam" id="PF14360"/>
    </source>
</evidence>
<evidence type="ECO:0000256" key="1">
    <source>
        <dbReference type="ARBA" id="ARBA00004141"/>
    </source>
</evidence>
<feature type="chain" id="PRO_5037460585" evidence="10">
    <location>
        <begin position="21"/>
        <end position="500"/>
    </location>
</feature>